<sequence>MKPVDVTLAIPCYNVADVLPETLSAVADLDDSPGRVICIDDGSTDETAEVIRDTPDIELIQHDENRGLAAARNTALEHTETEGLAMIDADVVVDPDWLTHLIEEISTTDAVAVAGCVEERVDTLGDEWRAFYYSSNFGSEPRGEDLGWLIGANVLYDVDALRAVGGWDEQYRTNYEDVDLGERLTDAGYGLRYIPRARGEHNRTDTVPEAIRGKWNWAFRGRNEPHSIGHLFRRLPFHAGIGARDTFLAVKDLRLRLLPITLVYPLFWIYYDLESYFGG</sequence>
<evidence type="ECO:0000259" key="4">
    <source>
        <dbReference type="Pfam" id="PF00535"/>
    </source>
</evidence>
<evidence type="ECO:0000313" key="6">
    <source>
        <dbReference type="Proteomes" id="UP001596390"/>
    </source>
</evidence>
<keyword evidence="2 5" id="KW-0328">Glycosyltransferase</keyword>
<dbReference type="PANTHER" id="PTHR43179:SF12">
    <property type="entry name" value="GALACTOFURANOSYLTRANSFERASE GLFT2"/>
    <property type="match status" value="1"/>
</dbReference>
<dbReference type="SUPFAM" id="SSF53448">
    <property type="entry name" value="Nucleotide-diphospho-sugar transferases"/>
    <property type="match status" value="1"/>
</dbReference>
<reference evidence="5 6" key="1">
    <citation type="journal article" date="2019" name="Int. J. Syst. Evol. Microbiol.">
        <title>The Global Catalogue of Microorganisms (GCM) 10K type strain sequencing project: providing services to taxonomists for standard genome sequencing and annotation.</title>
        <authorList>
            <consortium name="The Broad Institute Genomics Platform"/>
            <consortium name="The Broad Institute Genome Sequencing Center for Infectious Disease"/>
            <person name="Wu L."/>
            <person name="Ma J."/>
        </authorList>
    </citation>
    <scope>NUCLEOTIDE SEQUENCE [LARGE SCALE GENOMIC DNA]</scope>
    <source>
        <strain evidence="5 6">Q85</strain>
    </source>
</reference>
<evidence type="ECO:0000313" key="5">
    <source>
        <dbReference type="EMBL" id="MFC7187956.1"/>
    </source>
</evidence>
<dbReference type="GO" id="GO:0016757">
    <property type="term" value="F:glycosyltransferase activity"/>
    <property type="evidence" value="ECO:0007669"/>
    <property type="project" value="UniProtKB-KW"/>
</dbReference>
<accession>A0ABD5YF13</accession>
<comment type="caution">
    <text evidence="5">The sequence shown here is derived from an EMBL/GenBank/DDBJ whole genome shotgun (WGS) entry which is preliminary data.</text>
</comment>
<dbReference type="RefSeq" id="WP_267665411.1">
    <property type="nucleotide sequence ID" value="NZ_JAODIX010000067.1"/>
</dbReference>
<dbReference type="PANTHER" id="PTHR43179">
    <property type="entry name" value="RHAMNOSYLTRANSFERASE WBBL"/>
    <property type="match status" value="1"/>
</dbReference>
<dbReference type="Gene3D" id="3.90.550.10">
    <property type="entry name" value="Spore Coat Polysaccharide Biosynthesis Protein SpsA, Chain A"/>
    <property type="match status" value="1"/>
</dbReference>
<feature type="domain" description="Glycosyltransferase 2-like" evidence="4">
    <location>
        <begin position="8"/>
        <end position="159"/>
    </location>
</feature>
<evidence type="ECO:0000256" key="1">
    <source>
        <dbReference type="ARBA" id="ARBA00006739"/>
    </source>
</evidence>
<evidence type="ECO:0000256" key="3">
    <source>
        <dbReference type="ARBA" id="ARBA00022679"/>
    </source>
</evidence>
<protein>
    <submittedName>
        <fullName evidence="5">Glycosyltransferase</fullName>
        <ecNumber evidence="5">2.4.-.-</ecNumber>
    </submittedName>
</protein>
<name>A0ABD5YF13_9EURY</name>
<dbReference type="Proteomes" id="UP001596390">
    <property type="component" value="Unassembled WGS sequence"/>
</dbReference>
<proteinExistence type="inferred from homology"/>
<gene>
    <name evidence="5" type="ORF">ACFQMK_13920</name>
</gene>
<dbReference type="InterPro" id="IPR001173">
    <property type="entry name" value="Glyco_trans_2-like"/>
</dbReference>
<dbReference type="EMBL" id="JBHSZZ010000067">
    <property type="protein sequence ID" value="MFC7187956.1"/>
    <property type="molecule type" value="Genomic_DNA"/>
</dbReference>
<dbReference type="EC" id="2.4.-.-" evidence="5"/>
<evidence type="ECO:0000256" key="2">
    <source>
        <dbReference type="ARBA" id="ARBA00022676"/>
    </source>
</evidence>
<dbReference type="Pfam" id="PF00535">
    <property type="entry name" value="Glycos_transf_2"/>
    <property type="match status" value="1"/>
</dbReference>
<comment type="similarity">
    <text evidence="1">Belongs to the glycosyltransferase 2 family.</text>
</comment>
<dbReference type="AlphaFoldDB" id="A0ABD5YF13"/>
<keyword evidence="3 5" id="KW-0808">Transferase</keyword>
<dbReference type="InterPro" id="IPR029044">
    <property type="entry name" value="Nucleotide-diphossugar_trans"/>
</dbReference>
<organism evidence="5 6">
    <name type="scientific">Halorubrum yunnanense</name>
    <dbReference type="NCBI Taxonomy" id="1526162"/>
    <lineage>
        <taxon>Archaea</taxon>
        <taxon>Methanobacteriati</taxon>
        <taxon>Methanobacteriota</taxon>
        <taxon>Stenosarchaea group</taxon>
        <taxon>Halobacteria</taxon>
        <taxon>Halobacteriales</taxon>
        <taxon>Haloferacaceae</taxon>
        <taxon>Halorubrum</taxon>
    </lineage>
</organism>
<keyword evidence="6" id="KW-1185">Reference proteome</keyword>